<feature type="domain" description="DUF218" evidence="1">
    <location>
        <begin position="34"/>
        <end position="151"/>
    </location>
</feature>
<evidence type="ECO:0000313" key="2">
    <source>
        <dbReference type="EMBL" id="GHA01867.1"/>
    </source>
</evidence>
<sequence>MLARGLALTFLGWVLGFLWFAVALPQPAGPGQADAVVVLTGGTGRVARGLEVLRRGWAGRMLVSGVDRDVKPHEFAVEYKVASAQMACCVTLGFQATDTMSNADETAAWVRSEKIGTLRVVTNDWHMRRALLELEQTLPEGVTLQADAVPTRPSLRTLFMEYHKLLARLVTRGWRG</sequence>
<dbReference type="RefSeq" id="WP_189541735.1">
    <property type="nucleotide sequence ID" value="NZ_BMZD01000005.1"/>
</dbReference>
<reference evidence="2" key="1">
    <citation type="journal article" date="2014" name="Int. J. Syst. Evol. Microbiol.">
        <title>Complete genome sequence of Corynebacterium casei LMG S-19264T (=DSM 44701T), isolated from a smear-ripened cheese.</title>
        <authorList>
            <consortium name="US DOE Joint Genome Institute (JGI-PGF)"/>
            <person name="Walter F."/>
            <person name="Albersmeier A."/>
            <person name="Kalinowski J."/>
            <person name="Ruckert C."/>
        </authorList>
    </citation>
    <scope>NUCLEOTIDE SEQUENCE</scope>
    <source>
        <strain evidence="2">KCTC 32422</strain>
    </source>
</reference>
<comment type="caution">
    <text evidence="2">The sequence shown here is derived from an EMBL/GenBank/DDBJ whole genome shotgun (WGS) entry which is preliminary data.</text>
</comment>
<organism evidence="2 3">
    <name type="scientific">Novosphingobium arvoryzae</name>
    <dbReference type="NCBI Taxonomy" id="1256514"/>
    <lineage>
        <taxon>Bacteria</taxon>
        <taxon>Pseudomonadati</taxon>
        <taxon>Pseudomonadota</taxon>
        <taxon>Alphaproteobacteria</taxon>
        <taxon>Sphingomonadales</taxon>
        <taxon>Sphingomonadaceae</taxon>
        <taxon>Novosphingobium</taxon>
    </lineage>
</organism>
<reference evidence="2" key="2">
    <citation type="submission" date="2020-09" db="EMBL/GenBank/DDBJ databases">
        <authorList>
            <person name="Sun Q."/>
            <person name="Kim S."/>
        </authorList>
    </citation>
    <scope>NUCLEOTIDE SEQUENCE</scope>
    <source>
        <strain evidence="2">KCTC 32422</strain>
    </source>
</reference>
<dbReference type="CDD" id="cd06259">
    <property type="entry name" value="YdcF-like"/>
    <property type="match status" value="1"/>
</dbReference>
<dbReference type="InterPro" id="IPR003848">
    <property type="entry name" value="DUF218"/>
</dbReference>
<name>A0A918RNB1_9SPHN</name>
<evidence type="ECO:0000313" key="3">
    <source>
        <dbReference type="Proteomes" id="UP000634139"/>
    </source>
</evidence>
<dbReference type="EMBL" id="BMZD01000005">
    <property type="protein sequence ID" value="GHA01867.1"/>
    <property type="molecule type" value="Genomic_DNA"/>
</dbReference>
<evidence type="ECO:0000259" key="1">
    <source>
        <dbReference type="Pfam" id="PF02698"/>
    </source>
</evidence>
<keyword evidence="3" id="KW-1185">Reference proteome</keyword>
<accession>A0A918RNB1</accession>
<dbReference type="Pfam" id="PF02698">
    <property type="entry name" value="DUF218"/>
    <property type="match status" value="1"/>
</dbReference>
<dbReference type="Proteomes" id="UP000634139">
    <property type="component" value="Unassembled WGS sequence"/>
</dbReference>
<gene>
    <name evidence="2" type="ORF">GCM10011617_23340</name>
</gene>
<dbReference type="AlphaFoldDB" id="A0A918RNB1"/>
<protein>
    <recommendedName>
        <fullName evidence="1">DUF218 domain-containing protein</fullName>
    </recommendedName>
</protein>
<proteinExistence type="predicted"/>